<feature type="transmembrane region" description="Helical" evidence="1">
    <location>
        <begin position="246"/>
        <end position="264"/>
    </location>
</feature>
<gene>
    <name evidence="2" type="ORF">L210DRAFT_3560269</name>
</gene>
<evidence type="ECO:0000313" key="2">
    <source>
        <dbReference type="EMBL" id="KAF8431426.1"/>
    </source>
</evidence>
<dbReference type="EMBL" id="WHUW01000050">
    <property type="protein sequence ID" value="KAF8431426.1"/>
    <property type="molecule type" value="Genomic_DNA"/>
</dbReference>
<reference evidence="2" key="2">
    <citation type="journal article" date="2020" name="Nat. Commun.">
        <title>Large-scale genome sequencing of mycorrhizal fungi provides insights into the early evolution of symbiotic traits.</title>
        <authorList>
            <person name="Miyauchi S."/>
            <person name="Kiss E."/>
            <person name="Kuo A."/>
            <person name="Drula E."/>
            <person name="Kohler A."/>
            <person name="Sanchez-Garcia M."/>
            <person name="Morin E."/>
            <person name="Andreopoulos B."/>
            <person name="Barry K.W."/>
            <person name="Bonito G."/>
            <person name="Buee M."/>
            <person name="Carver A."/>
            <person name="Chen C."/>
            <person name="Cichocki N."/>
            <person name="Clum A."/>
            <person name="Culley D."/>
            <person name="Crous P.W."/>
            <person name="Fauchery L."/>
            <person name="Girlanda M."/>
            <person name="Hayes R.D."/>
            <person name="Keri Z."/>
            <person name="LaButti K."/>
            <person name="Lipzen A."/>
            <person name="Lombard V."/>
            <person name="Magnuson J."/>
            <person name="Maillard F."/>
            <person name="Murat C."/>
            <person name="Nolan M."/>
            <person name="Ohm R.A."/>
            <person name="Pangilinan J."/>
            <person name="Pereira M.F."/>
            <person name="Perotto S."/>
            <person name="Peter M."/>
            <person name="Pfister S."/>
            <person name="Riley R."/>
            <person name="Sitrit Y."/>
            <person name="Stielow J.B."/>
            <person name="Szollosi G."/>
            <person name="Zifcakova L."/>
            <person name="Stursova M."/>
            <person name="Spatafora J.W."/>
            <person name="Tedersoo L."/>
            <person name="Vaario L.M."/>
            <person name="Yamada A."/>
            <person name="Yan M."/>
            <person name="Wang P."/>
            <person name="Xu J."/>
            <person name="Bruns T."/>
            <person name="Baldrian P."/>
            <person name="Vilgalys R."/>
            <person name="Dunand C."/>
            <person name="Henrissat B."/>
            <person name="Grigoriev I.V."/>
            <person name="Hibbett D."/>
            <person name="Nagy L.G."/>
            <person name="Martin F.M."/>
        </authorList>
    </citation>
    <scope>NUCLEOTIDE SEQUENCE</scope>
    <source>
        <strain evidence="2">BED1</strain>
    </source>
</reference>
<feature type="transmembrane region" description="Helical" evidence="1">
    <location>
        <begin position="150"/>
        <end position="171"/>
    </location>
</feature>
<comment type="caution">
    <text evidence="2">The sequence shown here is derived from an EMBL/GenBank/DDBJ whole genome shotgun (WGS) entry which is preliminary data.</text>
</comment>
<keyword evidence="3" id="KW-1185">Reference proteome</keyword>
<organism evidence="2 3">
    <name type="scientific">Boletus edulis BED1</name>
    <dbReference type="NCBI Taxonomy" id="1328754"/>
    <lineage>
        <taxon>Eukaryota</taxon>
        <taxon>Fungi</taxon>
        <taxon>Dikarya</taxon>
        <taxon>Basidiomycota</taxon>
        <taxon>Agaricomycotina</taxon>
        <taxon>Agaricomycetes</taxon>
        <taxon>Agaricomycetidae</taxon>
        <taxon>Boletales</taxon>
        <taxon>Boletineae</taxon>
        <taxon>Boletaceae</taxon>
        <taxon>Boletoideae</taxon>
        <taxon>Boletus</taxon>
    </lineage>
</organism>
<dbReference type="SUPFAM" id="SSF103473">
    <property type="entry name" value="MFS general substrate transporter"/>
    <property type="match status" value="1"/>
</dbReference>
<proteinExistence type="predicted"/>
<dbReference type="AlphaFoldDB" id="A0AAD4BIN3"/>
<feature type="transmembrane region" description="Helical" evidence="1">
    <location>
        <begin position="62"/>
        <end position="80"/>
    </location>
</feature>
<dbReference type="Proteomes" id="UP001194468">
    <property type="component" value="Unassembled WGS sequence"/>
</dbReference>
<keyword evidence="1" id="KW-1133">Transmembrane helix</keyword>
<evidence type="ECO:0000256" key="1">
    <source>
        <dbReference type="SAM" id="Phobius"/>
    </source>
</evidence>
<accession>A0AAD4BIN3</accession>
<evidence type="ECO:0000313" key="3">
    <source>
        <dbReference type="Proteomes" id="UP001194468"/>
    </source>
</evidence>
<feature type="transmembrane region" description="Helical" evidence="1">
    <location>
        <begin position="86"/>
        <end position="110"/>
    </location>
</feature>
<dbReference type="InterPro" id="IPR036259">
    <property type="entry name" value="MFS_trans_sf"/>
</dbReference>
<protein>
    <submittedName>
        <fullName evidence="2">Uncharacterized protein</fullName>
    </submittedName>
</protein>
<sequence>MSSSVMTPRRQSSASPPLIGARVSTFQLQALEANTELNKTHLPHPIDYQLSVNGRRRTRFTLHRLLSAAIPTAFAASKFIDGFHGNALTLGLLDLIAAILVFILIVLSWFESDTPPYLGWLFDTDWDYLLDITMRGVRDLARRVKRRPSVSLGIFFGAFSALFAITRAIFLSPKHHPRGYFSFLLDCLCGLGYITFPASLMVVGGDQHQRNAYKYAFFMSAILTQLATLASWTMDLWFPDRPGVSLNLLWSGFCLWCITLALGYSAGHVGKLKQTAICELNNFIALEIDTPHIPLQSL</sequence>
<keyword evidence="1" id="KW-0472">Membrane</keyword>
<name>A0AAD4BIN3_BOLED</name>
<keyword evidence="1" id="KW-0812">Transmembrane</keyword>
<reference evidence="2" key="1">
    <citation type="submission" date="2019-10" db="EMBL/GenBank/DDBJ databases">
        <authorList>
            <consortium name="DOE Joint Genome Institute"/>
            <person name="Kuo A."/>
            <person name="Miyauchi S."/>
            <person name="Kiss E."/>
            <person name="Drula E."/>
            <person name="Kohler A."/>
            <person name="Sanchez-Garcia M."/>
            <person name="Andreopoulos B."/>
            <person name="Barry K.W."/>
            <person name="Bonito G."/>
            <person name="Buee M."/>
            <person name="Carver A."/>
            <person name="Chen C."/>
            <person name="Cichocki N."/>
            <person name="Clum A."/>
            <person name="Culley D."/>
            <person name="Crous P.W."/>
            <person name="Fauchery L."/>
            <person name="Girlanda M."/>
            <person name="Hayes R."/>
            <person name="Keri Z."/>
            <person name="LaButti K."/>
            <person name="Lipzen A."/>
            <person name="Lombard V."/>
            <person name="Magnuson J."/>
            <person name="Maillard F."/>
            <person name="Morin E."/>
            <person name="Murat C."/>
            <person name="Nolan M."/>
            <person name="Ohm R."/>
            <person name="Pangilinan J."/>
            <person name="Pereira M."/>
            <person name="Perotto S."/>
            <person name="Peter M."/>
            <person name="Riley R."/>
            <person name="Sitrit Y."/>
            <person name="Stielow B."/>
            <person name="Szollosi G."/>
            <person name="Zifcakova L."/>
            <person name="Stursova M."/>
            <person name="Spatafora J.W."/>
            <person name="Tedersoo L."/>
            <person name="Vaario L.-M."/>
            <person name="Yamada A."/>
            <person name="Yan M."/>
            <person name="Wang P."/>
            <person name="Xu J."/>
            <person name="Bruns T."/>
            <person name="Baldrian P."/>
            <person name="Vilgalys R."/>
            <person name="Henrissat B."/>
            <person name="Grigoriev I.V."/>
            <person name="Hibbett D."/>
            <person name="Nagy L.G."/>
            <person name="Martin F.M."/>
        </authorList>
    </citation>
    <scope>NUCLEOTIDE SEQUENCE</scope>
    <source>
        <strain evidence="2">BED1</strain>
    </source>
</reference>
<feature type="transmembrane region" description="Helical" evidence="1">
    <location>
        <begin position="183"/>
        <end position="203"/>
    </location>
</feature>
<feature type="transmembrane region" description="Helical" evidence="1">
    <location>
        <begin position="215"/>
        <end position="234"/>
    </location>
</feature>